<comment type="caution">
    <text evidence="1">The sequence shown here is derived from an EMBL/GenBank/DDBJ whole genome shotgun (WGS) entry which is preliminary data.</text>
</comment>
<dbReference type="OrthoDB" id="8922241at2759"/>
<evidence type="ECO:0000313" key="1">
    <source>
        <dbReference type="EMBL" id="KAF0318248.1"/>
    </source>
</evidence>
<dbReference type="EMBL" id="WOWK01000113">
    <property type="protein sequence ID" value="KAF0318248.1"/>
    <property type="molecule type" value="Genomic_DNA"/>
</dbReference>
<reference evidence="1 2" key="1">
    <citation type="submission" date="2019-12" db="EMBL/GenBank/DDBJ databases">
        <title>A genome sequence resource for the geographically widespread anthracnose pathogen Colletotrichum asianum.</title>
        <authorList>
            <person name="Meng Y."/>
        </authorList>
    </citation>
    <scope>NUCLEOTIDE SEQUENCE [LARGE SCALE GENOMIC DNA]</scope>
    <source>
        <strain evidence="1 2">ICMP 18580</strain>
    </source>
</reference>
<name>A0A8H3ZGF8_9PEZI</name>
<proteinExistence type="predicted"/>
<feature type="non-terminal residue" evidence="1">
    <location>
        <position position="1"/>
    </location>
</feature>
<protein>
    <submittedName>
        <fullName evidence="1">Uncharacterized protein</fullName>
    </submittedName>
</protein>
<gene>
    <name evidence="1" type="ORF">GQ607_014485</name>
</gene>
<dbReference type="Proteomes" id="UP000434172">
    <property type="component" value="Unassembled WGS sequence"/>
</dbReference>
<sequence length="123" mass="14223">ICLVSPCQGKEFASTKLLLEHKQKAHRHRCELGCKEVGYESLRDLRSRHYGPQHKAETGPYRCGRCGKQGFRHDNHARHLGRKSSRPCRALPAAQEYLCGRCGHQTFNKEEHLRHLHRRGCDN</sequence>
<dbReference type="AlphaFoldDB" id="A0A8H3ZGF8"/>
<evidence type="ECO:0000313" key="2">
    <source>
        <dbReference type="Proteomes" id="UP000434172"/>
    </source>
</evidence>
<organism evidence="1 2">
    <name type="scientific">Colletotrichum asianum</name>
    <dbReference type="NCBI Taxonomy" id="702518"/>
    <lineage>
        <taxon>Eukaryota</taxon>
        <taxon>Fungi</taxon>
        <taxon>Dikarya</taxon>
        <taxon>Ascomycota</taxon>
        <taxon>Pezizomycotina</taxon>
        <taxon>Sordariomycetes</taxon>
        <taxon>Hypocreomycetidae</taxon>
        <taxon>Glomerellales</taxon>
        <taxon>Glomerellaceae</taxon>
        <taxon>Colletotrichum</taxon>
        <taxon>Colletotrichum gloeosporioides species complex</taxon>
    </lineage>
</organism>
<keyword evidence="2" id="KW-1185">Reference proteome</keyword>
<accession>A0A8H3ZGF8</accession>